<keyword evidence="2" id="KW-1185">Reference proteome</keyword>
<name>A0A0C3FQV2_PILCF</name>
<accession>A0A0C3FQV2</accession>
<evidence type="ECO:0008006" key="3">
    <source>
        <dbReference type="Google" id="ProtNLM"/>
    </source>
</evidence>
<reference evidence="2" key="2">
    <citation type="submission" date="2015-01" db="EMBL/GenBank/DDBJ databases">
        <title>Evolutionary Origins and Diversification of the Mycorrhizal Mutualists.</title>
        <authorList>
            <consortium name="DOE Joint Genome Institute"/>
            <consortium name="Mycorrhizal Genomics Consortium"/>
            <person name="Kohler A."/>
            <person name="Kuo A."/>
            <person name="Nagy L.G."/>
            <person name="Floudas D."/>
            <person name="Copeland A."/>
            <person name="Barry K.W."/>
            <person name="Cichocki N."/>
            <person name="Veneault-Fourrey C."/>
            <person name="LaButti K."/>
            <person name="Lindquist E.A."/>
            <person name="Lipzen A."/>
            <person name="Lundell T."/>
            <person name="Morin E."/>
            <person name="Murat C."/>
            <person name="Riley R."/>
            <person name="Ohm R."/>
            <person name="Sun H."/>
            <person name="Tunlid A."/>
            <person name="Henrissat B."/>
            <person name="Grigoriev I.V."/>
            <person name="Hibbett D.S."/>
            <person name="Martin F."/>
        </authorList>
    </citation>
    <scope>NUCLEOTIDE SEQUENCE [LARGE SCALE GENOMIC DNA]</scope>
    <source>
        <strain evidence="2">F 1598</strain>
    </source>
</reference>
<protein>
    <recommendedName>
        <fullName evidence="3">ABM domain-containing protein</fullName>
    </recommendedName>
</protein>
<dbReference type="OrthoDB" id="3830579at2759"/>
<evidence type="ECO:0000313" key="1">
    <source>
        <dbReference type="EMBL" id="KIM81556.1"/>
    </source>
</evidence>
<dbReference type="Proteomes" id="UP000054166">
    <property type="component" value="Unassembled WGS sequence"/>
</dbReference>
<dbReference type="HOGENOM" id="CLU_1326827_0_0_1"/>
<dbReference type="InParanoid" id="A0A0C3FQV2"/>
<sequence>MPTVQLIRVSVNDAFTADPSLFDKLREGATKAGIVNQSFGFGVEEPTQLYWILHFDQGFEPTESVWPTNEYGDFTEGLMGISTEVAKTLLPFESFSVETIKAPLTDITIFTLKDGAKIEEFKSVIDPFRAGFASEVPTSWAVNSFNDREVFLFVGWDSVETHAEFNGTPEFLKYKTDMSEFMAAPPKMRHVKLADHLTSPIRNHSSF</sequence>
<dbReference type="EMBL" id="KN832998">
    <property type="protein sequence ID" value="KIM81556.1"/>
    <property type="molecule type" value="Genomic_DNA"/>
</dbReference>
<dbReference type="Gene3D" id="3.30.70.100">
    <property type="match status" value="1"/>
</dbReference>
<evidence type="ECO:0000313" key="2">
    <source>
        <dbReference type="Proteomes" id="UP000054166"/>
    </source>
</evidence>
<organism evidence="1 2">
    <name type="scientific">Piloderma croceum (strain F 1598)</name>
    <dbReference type="NCBI Taxonomy" id="765440"/>
    <lineage>
        <taxon>Eukaryota</taxon>
        <taxon>Fungi</taxon>
        <taxon>Dikarya</taxon>
        <taxon>Basidiomycota</taxon>
        <taxon>Agaricomycotina</taxon>
        <taxon>Agaricomycetes</taxon>
        <taxon>Agaricomycetidae</taxon>
        <taxon>Atheliales</taxon>
        <taxon>Atheliaceae</taxon>
        <taxon>Piloderma</taxon>
    </lineage>
</organism>
<reference evidence="1 2" key="1">
    <citation type="submission" date="2014-04" db="EMBL/GenBank/DDBJ databases">
        <authorList>
            <consortium name="DOE Joint Genome Institute"/>
            <person name="Kuo A."/>
            <person name="Tarkka M."/>
            <person name="Buscot F."/>
            <person name="Kohler A."/>
            <person name="Nagy L.G."/>
            <person name="Floudas D."/>
            <person name="Copeland A."/>
            <person name="Barry K.W."/>
            <person name="Cichocki N."/>
            <person name="Veneault-Fourrey C."/>
            <person name="LaButti K."/>
            <person name="Lindquist E.A."/>
            <person name="Lipzen A."/>
            <person name="Lundell T."/>
            <person name="Morin E."/>
            <person name="Murat C."/>
            <person name="Sun H."/>
            <person name="Tunlid A."/>
            <person name="Henrissat B."/>
            <person name="Grigoriev I.V."/>
            <person name="Hibbett D.S."/>
            <person name="Martin F."/>
            <person name="Nordberg H.P."/>
            <person name="Cantor M.N."/>
            <person name="Hua S.X."/>
        </authorList>
    </citation>
    <scope>NUCLEOTIDE SEQUENCE [LARGE SCALE GENOMIC DNA]</scope>
    <source>
        <strain evidence="1 2">F 1598</strain>
    </source>
</reference>
<proteinExistence type="predicted"/>
<gene>
    <name evidence="1" type="ORF">PILCRDRAFT_8614</name>
</gene>
<dbReference type="AlphaFoldDB" id="A0A0C3FQV2"/>